<organism evidence="2 3">
    <name type="scientific">Prorocentrum cordatum</name>
    <dbReference type="NCBI Taxonomy" id="2364126"/>
    <lineage>
        <taxon>Eukaryota</taxon>
        <taxon>Sar</taxon>
        <taxon>Alveolata</taxon>
        <taxon>Dinophyceae</taxon>
        <taxon>Prorocentrales</taxon>
        <taxon>Prorocentraceae</taxon>
        <taxon>Prorocentrum</taxon>
    </lineage>
</organism>
<gene>
    <name evidence="2" type="ORF">PCOR1329_LOCUS42819</name>
</gene>
<dbReference type="Proteomes" id="UP001189429">
    <property type="component" value="Unassembled WGS sequence"/>
</dbReference>
<evidence type="ECO:0000313" key="3">
    <source>
        <dbReference type="Proteomes" id="UP001189429"/>
    </source>
</evidence>
<comment type="caution">
    <text evidence="2">The sequence shown here is derived from an EMBL/GenBank/DDBJ whole genome shotgun (WGS) entry which is preliminary data.</text>
</comment>
<feature type="non-terminal residue" evidence="2">
    <location>
        <position position="1"/>
    </location>
</feature>
<feature type="compositionally biased region" description="Low complexity" evidence="1">
    <location>
        <begin position="110"/>
        <end position="122"/>
    </location>
</feature>
<sequence length="151" mass="14596">PPRREPRKTRLGPSAGARVHAALRPPPPAEAWAGPSGCAAAPWPGGPCRRDAGSSGSSRPAANSSASAARAPAPTAPARPSSKEAAASTAAGVPLGGRRAPEGCIGGESGSLARAPSSRRPSGGAGGGGGRARAAAPWDGGRGAINTECRD</sequence>
<feature type="compositionally biased region" description="Low complexity" evidence="1">
    <location>
        <begin position="53"/>
        <end position="80"/>
    </location>
</feature>
<dbReference type="EMBL" id="CAUYUJ010015146">
    <property type="protein sequence ID" value="CAK0850397.1"/>
    <property type="molecule type" value="Genomic_DNA"/>
</dbReference>
<accession>A0ABN9TVV5</accession>
<name>A0ABN9TVV5_9DINO</name>
<evidence type="ECO:0000313" key="2">
    <source>
        <dbReference type="EMBL" id="CAK0850397.1"/>
    </source>
</evidence>
<feature type="region of interest" description="Disordered" evidence="1">
    <location>
        <begin position="1"/>
        <end position="151"/>
    </location>
</feature>
<proteinExistence type="predicted"/>
<protein>
    <submittedName>
        <fullName evidence="2">Uncharacterized protein</fullName>
    </submittedName>
</protein>
<feature type="compositionally biased region" description="Basic residues" evidence="1">
    <location>
        <begin position="1"/>
        <end position="10"/>
    </location>
</feature>
<evidence type="ECO:0000256" key="1">
    <source>
        <dbReference type="SAM" id="MobiDB-lite"/>
    </source>
</evidence>
<reference evidence="2" key="1">
    <citation type="submission" date="2023-10" db="EMBL/GenBank/DDBJ databases">
        <authorList>
            <person name="Chen Y."/>
            <person name="Shah S."/>
            <person name="Dougan E. K."/>
            <person name="Thang M."/>
            <person name="Chan C."/>
        </authorList>
    </citation>
    <scope>NUCLEOTIDE SEQUENCE [LARGE SCALE GENOMIC DNA]</scope>
</reference>
<keyword evidence="3" id="KW-1185">Reference proteome</keyword>